<evidence type="ECO:0000313" key="9">
    <source>
        <dbReference type="Proteomes" id="UP000694866"/>
    </source>
</evidence>
<keyword evidence="5" id="KW-0456">Lyase</keyword>
<dbReference type="GO" id="GO:0004089">
    <property type="term" value="F:carbonate dehydratase activity"/>
    <property type="evidence" value="ECO:0007669"/>
    <property type="project" value="UniProtKB-EC"/>
</dbReference>
<keyword evidence="3" id="KW-0479">Metal-binding</keyword>
<evidence type="ECO:0000256" key="7">
    <source>
        <dbReference type="SAM" id="SignalP"/>
    </source>
</evidence>
<evidence type="ECO:0000256" key="2">
    <source>
        <dbReference type="ARBA" id="ARBA00012925"/>
    </source>
</evidence>
<feature type="domain" description="Alpha-carbonic anhydrase" evidence="8">
    <location>
        <begin position="299"/>
        <end position="477"/>
    </location>
</feature>
<gene>
    <name evidence="10" type="primary">LOC105267856</name>
</gene>
<evidence type="ECO:0000256" key="1">
    <source>
        <dbReference type="ARBA" id="ARBA00010718"/>
    </source>
</evidence>
<keyword evidence="7" id="KW-0732">Signal</keyword>
<dbReference type="KEGG" id="fas:105267856"/>
<dbReference type="CDD" id="cd00326">
    <property type="entry name" value="alpha_CA"/>
    <property type="match status" value="2"/>
</dbReference>
<dbReference type="InterPro" id="IPR023561">
    <property type="entry name" value="Carbonic_anhydrase_a-class"/>
</dbReference>
<dbReference type="SUPFAM" id="SSF51069">
    <property type="entry name" value="Carbonic anhydrase"/>
    <property type="match status" value="2"/>
</dbReference>
<protein>
    <recommendedName>
        <fullName evidence="2">carbonic anhydrase</fullName>
        <ecNumber evidence="2">4.2.1.1</ecNumber>
    </recommendedName>
</protein>
<sequence length="479" mass="55009">MTSIMVILCRFFSFSLIWGLAKSQEFSYKDTTTWGQNYPTCNGNNQSPVDIPWGFGETVIIQPGELQWINYGNIPDSMRIVNNGHTVQIYPTWVNASDRPYLTGGPLGGQYVIEQFHFHWGQNDSVGSEHTFRGRRTAMEFHMVHWKSEYGTFEAAASQADGFAVIGALYDPIFGKSSRGIEEIWRELGGLRQPNDAIQIIPFPLSDFEVVNSRDTYVSYYGSLTTPGCNEVVTWLVALDLFSITSDELQQIRSVQLGHGDTHNYRALQNLNNRQFTYYQSKSVEIHPVWRNNAYRPYLSGGPLRSQYVVEQFHFHWGQNNNVGSEHTFRGGRSSMELHIVHWKREYGSFAAAMQRRDGLAVIAALYQPSTGRSSNGIQQIWRQLRNLRQENSAVQVSPFPLSDFGLLNPTHRYMSYFGSLTTPTCNEAATWLVALNLFPISNNELRDIRLVRLRHGDRHNYRPLQRLNNRRFTSYRSY</sequence>
<dbReference type="Gene3D" id="3.10.200.10">
    <property type="entry name" value="Alpha carbonic anhydrase"/>
    <property type="match status" value="2"/>
</dbReference>
<feature type="chain" id="PRO_5040461675" description="carbonic anhydrase" evidence="7">
    <location>
        <begin position="24"/>
        <end position="479"/>
    </location>
</feature>
<dbReference type="OrthoDB" id="429145at2759"/>
<dbReference type="Pfam" id="PF00194">
    <property type="entry name" value="Carb_anhydrase"/>
    <property type="match status" value="2"/>
</dbReference>
<dbReference type="GO" id="GO:0008270">
    <property type="term" value="F:zinc ion binding"/>
    <property type="evidence" value="ECO:0007669"/>
    <property type="project" value="InterPro"/>
</dbReference>
<dbReference type="AlphaFoldDB" id="A0A9R1T9G3"/>
<evidence type="ECO:0000313" key="10">
    <source>
        <dbReference type="RefSeq" id="XP_011305290.1"/>
    </source>
</evidence>
<dbReference type="PANTHER" id="PTHR18952:SF265">
    <property type="entry name" value="CARBONIC ANHYDRASE"/>
    <property type="match status" value="1"/>
</dbReference>
<feature type="signal peptide" evidence="7">
    <location>
        <begin position="1"/>
        <end position="23"/>
    </location>
</feature>
<organism evidence="9 10">
    <name type="scientific">Fopius arisanus</name>
    <dbReference type="NCBI Taxonomy" id="64838"/>
    <lineage>
        <taxon>Eukaryota</taxon>
        <taxon>Metazoa</taxon>
        <taxon>Ecdysozoa</taxon>
        <taxon>Arthropoda</taxon>
        <taxon>Hexapoda</taxon>
        <taxon>Insecta</taxon>
        <taxon>Pterygota</taxon>
        <taxon>Neoptera</taxon>
        <taxon>Endopterygota</taxon>
        <taxon>Hymenoptera</taxon>
        <taxon>Apocrita</taxon>
        <taxon>Ichneumonoidea</taxon>
        <taxon>Braconidae</taxon>
        <taxon>Opiinae</taxon>
        <taxon>Fopius</taxon>
    </lineage>
</organism>
<dbReference type="SMART" id="SM01057">
    <property type="entry name" value="Carb_anhydrase"/>
    <property type="match status" value="2"/>
</dbReference>
<evidence type="ECO:0000256" key="6">
    <source>
        <dbReference type="ARBA" id="ARBA00048348"/>
    </source>
</evidence>
<comment type="similarity">
    <text evidence="1">Belongs to the alpha-carbonic anhydrase family.</text>
</comment>
<name>A0A9R1T9G3_9HYME</name>
<dbReference type="Proteomes" id="UP000694866">
    <property type="component" value="Unplaced"/>
</dbReference>
<dbReference type="PANTHER" id="PTHR18952">
    <property type="entry name" value="CARBONIC ANHYDRASE"/>
    <property type="match status" value="1"/>
</dbReference>
<evidence type="ECO:0000256" key="4">
    <source>
        <dbReference type="ARBA" id="ARBA00022833"/>
    </source>
</evidence>
<evidence type="ECO:0000256" key="3">
    <source>
        <dbReference type="ARBA" id="ARBA00022723"/>
    </source>
</evidence>
<dbReference type="InterPro" id="IPR036398">
    <property type="entry name" value="CA_dom_sf"/>
</dbReference>
<keyword evidence="4" id="KW-0862">Zinc</keyword>
<evidence type="ECO:0000256" key="5">
    <source>
        <dbReference type="ARBA" id="ARBA00023239"/>
    </source>
</evidence>
<dbReference type="RefSeq" id="XP_011305290.1">
    <property type="nucleotide sequence ID" value="XM_011306988.1"/>
</dbReference>
<evidence type="ECO:0000259" key="8">
    <source>
        <dbReference type="PROSITE" id="PS51144"/>
    </source>
</evidence>
<dbReference type="GeneID" id="105267856"/>
<reference evidence="10" key="1">
    <citation type="submission" date="2025-08" db="UniProtKB">
        <authorList>
            <consortium name="RefSeq"/>
        </authorList>
    </citation>
    <scope>IDENTIFICATION</scope>
</reference>
<accession>A0A9R1T9G3</accession>
<comment type="catalytic activity">
    <reaction evidence="6">
        <text>hydrogencarbonate + H(+) = CO2 + H2O</text>
        <dbReference type="Rhea" id="RHEA:10748"/>
        <dbReference type="ChEBI" id="CHEBI:15377"/>
        <dbReference type="ChEBI" id="CHEBI:15378"/>
        <dbReference type="ChEBI" id="CHEBI:16526"/>
        <dbReference type="ChEBI" id="CHEBI:17544"/>
        <dbReference type="EC" id="4.2.1.1"/>
    </reaction>
</comment>
<feature type="domain" description="Alpha-carbonic anhydrase" evidence="8">
    <location>
        <begin position="24"/>
        <end position="280"/>
    </location>
</feature>
<proteinExistence type="inferred from homology"/>
<keyword evidence="9" id="KW-1185">Reference proteome</keyword>
<dbReference type="InterPro" id="IPR001148">
    <property type="entry name" value="CA_dom"/>
</dbReference>
<dbReference type="EC" id="4.2.1.1" evidence="2"/>
<dbReference type="PROSITE" id="PS51144">
    <property type="entry name" value="ALPHA_CA_2"/>
    <property type="match status" value="2"/>
</dbReference>